<dbReference type="NCBIfam" id="TIGR00229">
    <property type="entry name" value="sensory_box"/>
    <property type="match status" value="1"/>
</dbReference>
<dbReference type="InterPro" id="IPR000700">
    <property type="entry name" value="PAS-assoc_C"/>
</dbReference>
<evidence type="ECO:0000256" key="1">
    <source>
        <dbReference type="ARBA" id="ARBA00000085"/>
    </source>
</evidence>
<dbReference type="Gene3D" id="1.10.287.130">
    <property type="match status" value="1"/>
</dbReference>
<evidence type="ECO:0000256" key="3">
    <source>
        <dbReference type="ARBA" id="ARBA00022553"/>
    </source>
</evidence>
<keyword evidence="9" id="KW-1133">Transmembrane helix</keyword>
<dbReference type="Pfam" id="PF02518">
    <property type="entry name" value="HATPase_c"/>
    <property type="match status" value="1"/>
</dbReference>
<feature type="domain" description="PAC" evidence="12">
    <location>
        <begin position="369"/>
        <end position="421"/>
    </location>
</feature>
<dbReference type="EC" id="2.7.13.3" evidence="2"/>
<dbReference type="Gene3D" id="3.30.565.10">
    <property type="entry name" value="Histidine kinase-like ATPase, C-terminal domain"/>
    <property type="match status" value="1"/>
</dbReference>
<feature type="domain" description="PAS" evidence="11">
    <location>
        <begin position="293"/>
        <end position="365"/>
    </location>
</feature>
<proteinExistence type="predicted"/>
<dbReference type="CDD" id="cd00130">
    <property type="entry name" value="PAS"/>
    <property type="match status" value="1"/>
</dbReference>
<dbReference type="CDD" id="cd00082">
    <property type="entry name" value="HisKA"/>
    <property type="match status" value="1"/>
</dbReference>
<comment type="caution">
    <text evidence="13">The sequence shown here is derived from an EMBL/GenBank/DDBJ whole genome shotgun (WGS) entry which is preliminary data.</text>
</comment>
<dbReference type="SUPFAM" id="SSF47384">
    <property type="entry name" value="Homodimeric domain of signal transducing histidine kinase"/>
    <property type="match status" value="1"/>
</dbReference>
<dbReference type="InterPro" id="IPR035965">
    <property type="entry name" value="PAS-like_dom_sf"/>
</dbReference>
<dbReference type="InterPro" id="IPR013767">
    <property type="entry name" value="PAS_fold"/>
</dbReference>
<keyword evidence="9" id="KW-0472">Membrane</keyword>
<evidence type="ECO:0000259" key="12">
    <source>
        <dbReference type="PROSITE" id="PS50113"/>
    </source>
</evidence>
<keyword evidence="9" id="KW-0812">Transmembrane</keyword>
<evidence type="ECO:0000256" key="2">
    <source>
        <dbReference type="ARBA" id="ARBA00012438"/>
    </source>
</evidence>
<keyword evidence="14" id="KW-1185">Reference proteome</keyword>
<evidence type="ECO:0000256" key="9">
    <source>
        <dbReference type="SAM" id="Phobius"/>
    </source>
</evidence>
<sequence>MRKHTQHPAQPLPPQANMRPLVSRWPGWLWWLPKAAILLLLVASAALIYLTHHRASEEQRRQLISDVLWLEQSLDFQLNHNVDKLREIGADYGHGKTSHARQQVRLLLSITPEFTRINWNGGGQLDSTPVQAGTPDDLSTIDDRARKLARPAYATPRARGADHEFSVHVPIYDDRGYIGSMVGVYSVKSLLAREIPWWFTERYRLEIMDDQGRVLARKSAVANTSSDLHYQVDIGPPELGLVAQATVYQTRTDLASSLIITAIVGLSLMTIFSLMLLSRHARRRVHAEKALLAAHAFNQAMENSLLTGMRAIDMSGRIIYVNPAFCRMVGFEAAELLGSSPPQPYWPQEDASRILSAYQALRSGQRQNQGIELRLKRRDGSDLDVLVYESPLVDGDGQQVGWMGSVLDITERKRARELAKLQEDKLQHTARLVSMGEMASSLAHELNQPLAAISGYAAGSVTMVERGNTDARTLLPVLKKIEAQAQRAGQIIRRVYDFVRRHEPERSRCDLNIIITTALTYLNSEAEQHAIQIRTELAPDLPTIQADRVLVEQLVFNLARNGMEAMYDSPPGQRTLRLRSYQDGNHLAVEIIDQGHGVMDGQYEKLFEPFFSSKQHGMGMGLNICRSIVEAHRGRLTGEACTEGGSCFRFTLELGSAP</sequence>
<dbReference type="InterPro" id="IPR003661">
    <property type="entry name" value="HisK_dim/P_dom"/>
</dbReference>
<dbReference type="SUPFAM" id="SSF55874">
    <property type="entry name" value="ATPase domain of HSP90 chaperone/DNA topoisomerase II/histidine kinase"/>
    <property type="match status" value="1"/>
</dbReference>
<dbReference type="InterPro" id="IPR004358">
    <property type="entry name" value="Sig_transdc_His_kin-like_C"/>
</dbReference>
<evidence type="ECO:0000259" key="10">
    <source>
        <dbReference type="PROSITE" id="PS50109"/>
    </source>
</evidence>
<dbReference type="SMART" id="SM00388">
    <property type="entry name" value="HisKA"/>
    <property type="match status" value="1"/>
</dbReference>
<evidence type="ECO:0000256" key="5">
    <source>
        <dbReference type="ARBA" id="ARBA00022741"/>
    </source>
</evidence>
<evidence type="ECO:0000256" key="4">
    <source>
        <dbReference type="ARBA" id="ARBA00022679"/>
    </source>
</evidence>
<keyword evidence="7" id="KW-0067">ATP-binding</keyword>
<evidence type="ECO:0000313" key="14">
    <source>
        <dbReference type="Proteomes" id="UP001172778"/>
    </source>
</evidence>
<dbReference type="Pfam" id="PF00512">
    <property type="entry name" value="HisKA"/>
    <property type="match status" value="1"/>
</dbReference>
<dbReference type="SMART" id="SM00091">
    <property type="entry name" value="PAS"/>
    <property type="match status" value="1"/>
</dbReference>
<evidence type="ECO:0000259" key="11">
    <source>
        <dbReference type="PROSITE" id="PS50112"/>
    </source>
</evidence>
<dbReference type="InterPro" id="IPR001610">
    <property type="entry name" value="PAC"/>
</dbReference>
<reference evidence="13" key="1">
    <citation type="submission" date="2023-03" db="EMBL/GenBank/DDBJ databases">
        <title>Chitinimonas shenzhenensis gen. nov., sp. nov., a novel member of family Burkholderiaceae isolated from activated sludge collected in Shen Zhen, China.</title>
        <authorList>
            <person name="Wang X."/>
        </authorList>
    </citation>
    <scope>NUCLEOTIDE SEQUENCE</scope>
    <source>
        <strain evidence="13">DQS-5</strain>
    </source>
</reference>
<gene>
    <name evidence="13" type="ORF">PZA18_16935</name>
</gene>
<organism evidence="13 14">
    <name type="scientific">Parachitinimonas caeni</name>
    <dbReference type="NCBI Taxonomy" id="3031301"/>
    <lineage>
        <taxon>Bacteria</taxon>
        <taxon>Pseudomonadati</taxon>
        <taxon>Pseudomonadota</taxon>
        <taxon>Betaproteobacteria</taxon>
        <taxon>Neisseriales</taxon>
        <taxon>Chitinibacteraceae</taxon>
        <taxon>Parachitinimonas</taxon>
    </lineage>
</organism>
<feature type="transmembrane region" description="Helical" evidence="9">
    <location>
        <begin position="28"/>
        <end position="51"/>
    </location>
</feature>
<keyword evidence="8" id="KW-0902">Two-component regulatory system</keyword>
<dbReference type="SMART" id="SM00086">
    <property type="entry name" value="PAC"/>
    <property type="match status" value="1"/>
</dbReference>
<dbReference type="PANTHER" id="PTHR43065:SF10">
    <property type="entry name" value="PEROXIDE STRESS-ACTIVATED HISTIDINE KINASE MAK3"/>
    <property type="match status" value="1"/>
</dbReference>
<dbReference type="Gene3D" id="3.30.450.20">
    <property type="entry name" value="PAS domain"/>
    <property type="match status" value="1"/>
</dbReference>
<feature type="transmembrane region" description="Helical" evidence="9">
    <location>
        <begin position="258"/>
        <end position="277"/>
    </location>
</feature>
<dbReference type="SUPFAM" id="SSF55785">
    <property type="entry name" value="PYP-like sensor domain (PAS domain)"/>
    <property type="match status" value="1"/>
</dbReference>
<keyword evidence="3" id="KW-0597">Phosphoprotein</keyword>
<dbReference type="PROSITE" id="PS50109">
    <property type="entry name" value="HIS_KIN"/>
    <property type="match status" value="1"/>
</dbReference>
<evidence type="ECO:0000256" key="8">
    <source>
        <dbReference type="ARBA" id="ARBA00023012"/>
    </source>
</evidence>
<keyword evidence="5" id="KW-0547">Nucleotide-binding</keyword>
<dbReference type="InterPro" id="IPR000014">
    <property type="entry name" value="PAS"/>
</dbReference>
<keyword evidence="4" id="KW-0808">Transferase</keyword>
<dbReference type="PROSITE" id="PS50113">
    <property type="entry name" value="PAC"/>
    <property type="match status" value="1"/>
</dbReference>
<feature type="domain" description="Histidine kinase" evidence="10">
    <location>
        <begin position="441"/>
        <end position="656"/>
    </location>
</feature>
<dbReference type="InterPro" id="IPR005467">
    <property type="entry name" value="His_kinase_dom"/>
</dbReference>
<accession>A0ABT7E4B0</accession>
<dbReference type="InterPro" id="IPR036890">
    <property type="entry name" value="HATPase_C_sf"/>
</dbReference>
<dbReference type="InterPro" id="IPR036097">
    <property type="entry name" value="HisK_dim/P_sf"/>
</dbReference>
<dbReference type="RefSeq" id="WP_284102051.1">
    <property type="nucleotide sequence ID" value="NZ_JARRAF010000023.1"/>
</dbReference>
<dbReference type="PRINTS" id="PR00344">
    <property type="entry name" value="BCTRLSENSOR"/>
</dbReference>
<dbReference type="Proteomes" id="UP001172778">
    <property type="component" value="Unassembled WGS sequence"/>
</dbReference>
<dbReference type="SMART" id="SM00387">
    <property type="entry name" value="HATPase_c"/>
    <property type="match status" value="1"/>
</dbReference>
<dbReference type="EMBL" id="JARRAF010000023">
    <property type="protein sequence ID" value="MDK2125742.1"/>
    <property type="molecule type" value="Genomic_DNA"/>
</dbReference>
<evidence type="ECO:0000313" key="13">
    <source>
        <dbReference type="EMBL" id="MDK2125742.1"/>
    </source>
</evidence>
<evidence type="ECO:0000256" key="6">
    <source>
        <dbReference type="ARBA" id="ARBA00022777"/>
    </source>
</evidence>
<dbReference type="InterPro" id="IPR003594">
    <property type="entry name" value="HATPase_dom"/>
</dbReference>
<name>A0ABT7E4B0_9NEIS</name>
<protein>
    <recommendedName>
        <fullName evidence="2">histidine kinase</fullName>
        <ecNumber evidence="2">2.7.13.3</ecNumber>
    </recommendedName>
</protein>
<dbReference type="PROSITE" id="PS50112">
    <property type="entry name" value="PAS"/>
    <property type="match status" value="1"/>
</dbReference>
<dbReference type="Pfam" id="PF00989">
    <property type="entry name" value="PAS"/>
    <property type="match status" value="1"/>
</dbReference>
<dbReference type="PANTHER" id="PTHR43065">
    <property type="entry name" value="SENSOR HISTIDINE KINASE"/>
    <property type="match status" value="1"/>
</dbReference>
<evidence type="ECO:0000256" key="7">
    <source>
        <dbReference type="ARBA" id="ARBA00022840"/>
    </source>
</evidence>
<keyword evidence="6" id="KW-0418">Kinase</keyword>
<comment type="catalytic activity">
    <reaction evidence="1">
        <text>ATP + protein L-histidine = ADP + protein N-phospho-L-histidine.</text>
        <dbReference type="EC" id="2.7.13.3"/>
    </reaction>
</comment>